<evidence type="ECO:0000256" key="2">
    <source>
        <dbReference type="ARBA" id="ARBA00023180"/>
    </source>
</evidence>
<gene>
    <name evidence="4" type="ORF">WA026_005892</name>
</gene>
<keyword evidence="5" id="KW-1185">Reference proteome</keyword>
<protein>
    <recommendedName>
        <fullName evidence="3">Sphingomyelin phosphodiesterase C-terminal domain-containing protein</fullName>
    </recommendedName>
</protein>
<keyword evidence="1" id="KW-0378">Hydrolase</keyword>
<organism evidence="4 5">
    <name type="scientific">Henosepilachna vigintioctopunctata</name>
    <dbReference type="NCBI Taxonomy" id="420089"/>
    <lineage>
        <taxon>Eukaryota</taxon>
        <taxon>Metazoa</taxon>
        <taxon>Ecdysozoa</taxon>
        <taxon>Arthropoda</taxon>
        <taxon>Hexapoda</taxon>
        <taxon>Insecta</taxon>
        <taxon>Pterygota</taxon>
        <taxon>Neoptera</taxon>
        <taxon>Endopterygota</taxon>
        <taxon>Coleoptera</taxon>
        <taxon>Polyphaga</taxon>
        <taxon>Cucujiformia</taxon>
        <taxon>Coccinelloidea</taxon>
        <taxon>Coccinellidae</taxon>
        <taxon>Epilachninae</taxon>
        <taxon>Epilachnini</taxon>
        <taxon>Henosepilachna</taxon>
    </lineage>
</organism>
<comment type="caution">
    <text evidence="4">The sequence shown here is derived from an EMBL/GenBank/DDBJ whole genome shotgun (WGS) entry which is preliminary data.</text>
</comment>
<accession>A0AAW1TU81</accession>
<dbReference type="Proteomes" id="UP001431783">
    <property type="component" value="Unassembled WGS sequence"/>
</dbReference>
<dbReference type="GO" id="GO:0008081">
    <property type="term" value="F:phosphoric diester hydrolase activity"/>
    <property type="evidence" value="ECO:0007669"/>
    <property type="project" value="TreeGrafter"/>
</dbReference>
<dbReference type="PANTHER" id="PTHR10340">
    <property type="entry name" value="SPHINGOMYELIN PHOSPHODIESTERASE"/>
    <property type="match status" value="1"/>
</dbReference>
<reference evidence="4 5" key="1">
    <citation type="submission" date="2023-03" db="EMBL/GenBank/DDBJ databases">
        <title>Genome insight into feeding habits of ladybird beetles.</title>
        <authorList>
            <person name="Li H.-S."/>
            <person name="Huang Y.-H."/>
            <person name="Pang H."/>
        </authorList>
    </citation>
    <scope>NUCLEOTIDE SEQUENCE [LARGE SCALE GENOMIC DNA]</scope>
    <source>
        <strain evidence="4">SYSU_2023b</strain>
        <tissue evidence="4">Whole body</tissue>
    </source>
</reference>
<dbReference type="AlphaFoldDB" id="A0AAW1TU81"/>
<dbReference type="EMBL" id="JARQZJ010000032">
    <property type="protein sequence ID" value="KAK9875097.1"/>
    <property type="molecule type" value="Genomic_DNA"/>
</dbReference>
<feature type="domain" description="Sphingomyelin phosphodiesterase C-terminal" evidence="3">
    <location>
        <begin position="73"/>
        <end position="214"/>
    </location>
</feature>
<name>A0AAW1TU81_9CUCU</name>
<keyword evidence="2" id="KW-0325">Glycoprotein</keyword>
<dbReference type="PANTHER" id="PTHR10340:SF57">
    <property type="entry name" value="METALLOPHOS DOMAIN-CONTAINING PROTEIN"/>
    <property type="match status" value="1"/>
</dbReference>
<evidence type="ECO:0000256" key="1">
    <source>
        <dbReference type="ARBA" id="ARBA00022801"/>
    </source>
</evidence>
<dbReference type="InterPro" id="IPR029052">
    <property type="entry name" value="Metallo-depent_PP-like"/>
</dbReference>
<evidence type="ECO:0000313" key="5">
    <source>
        <dbReference type="Proteomes" id="UP001431783"/>
    </source>
</evidence>
<proteinExistence type="predicted"/>
<dbReference type="SUPFAM" id="SSF56300">
    <property type="entry name" value="Metallo-dependent phosphatases"/>
    <property type="match status" value="1"/>
</dbReference>
<dbReference type="InterPro" id="IPR045473">
    <property type="entry name" value="ASM_C"/>
</dbReference>
<dbReference type="Pfam" id="PF19272">
    <property type="entry name" value="ASMase_C"/>
    <property type="match status" value="1"/>
</dbReference>
<evidence type="ECO:0000259" key="3">
    <source>
        <dbReference type="Pfam" id="PF19272"/>
    </source>
</evidence>
<dbReference type="GO" id="GO:0005615">
    <property type="term" value="C:extracellular space"/>
    <property type="evidence" value="ECO:0007669"/>
    <property type="project" value="TreeGrafter"/>
</dbReference>
<evidence type="ECO:0000313" key="4">
    <source>
        <dbReference type="EMBL" id="KAK9875097.1"/>
    </source>
</evidence>
<sequence length="244" mass="28253">MHVYLVGHMAPGSDERQRPPFPSSHLQSFSDYHNRRYLKLVRRYADIIVGQFFGHLHSDTFRVIYNEHGRPASWAMLAPAVTPKRTAAGPNNPGLRLYKFNQNTGQILDYTQYYLDLTKANLENEAKWSVEYNFSTYYMINNITPLALHNLAEKLSFTQGDNPVFNRYYRANSVRIHNNQHNLSPCDATCAHTHYCAITRVDYEEHEQCLKTAASALSTSSYWLTRTPHSYSTWLAILLVFNIR</sequence>